<keyword evidence="2" id="KW-1185">Reference proteome</keyword>
<proteinExistence type="predicted"/>
<name>A0ACA9MR03_9GLOM</name>
<comment type="caution">
    <text evidence="1">The sequence shown here is derived from an EMBL/GenBank/DDBJ whole genome shotgun (WGS) entry which is preliminary data.</text>
</comment>
<gene>
    <name evidence="1" type="ORF">DHETER_LOCUS7533</name>
</gene>
<reference evidence="1" key="1">
    <citation type="submission" date="2021-06" db="EMBL/GenBank/DDBJ databases">
        <authorList>
            <person name="Kallberg Y."/>
            <person name="Tangrot J."/>
            <person name="Rosling A."/>
        </authorList>
    </citation>
    <scope>NUCLEOTIDE SEQUENCE</scope>
    <source>
        <strain evidence="1">IL203A</strain>
    </source>
</reference>
<organism evidence="1 2">
    <name type="scientific">Dentiscutata heterogama</name>
    <dbReference type="NCBI Taxonomy" id="1316150"/>
    <lineage>
        <taxon>Eukaryota</taxon>
        <taxon>Fungi</taxon>
        <taxon>Fungi incertae sedis</taxon>
        <taxon>Mucoromycota</taxon>
        <taxon>Glomeromycotina</taxon>
        <taxon>Glomeromycetes</taxon>
        <taxon>Diversisporales</taxon>
        <taxon>Gigasporaceae</taxon>
        <taxon>Dentiscutata</taxon>
    </lineage>
</organism>
<evidence type="ECO:0000313" key="2">
    <source>
        <dbReference type="Proteomes" id="UP000789702"/>
    </source>
</evidence>
<accession>A0ACA9MR03</accession>
<dbReference type="Proteomes" id="UP000789702">
    <property type="component" value="Unassembled WGS sequence"/>
</dbReference>
<evidence type="ECO:0000313" key="1">
    <source>
        <dbReference type="EMBL" id="CAG8608493.1"/>
    </source>
</evidence>
<feature type="non-terminal residue" evidence="1">
    <location>
        <position position="172"/>
    </location>
</feature>
<sequence>MSHSIGAEKYANWSKEELIAKILNYETGQQIQRDSISTTKTTVTSISCDNTTLKKPNKKSPRPFDMSKYSKRHIALKVVYFGWNYHGFAANIDEQNFPTIEGHLHSALLRSRMISDPTNCNFSKCGRTDKGVSSLGQVIALDVRSNHPRDSPFVLPTISMDDNTPKEQDDVK</sequence>
<protein>
    <submittedName>
        <fullName evidence="1">6087_t:CDS:1</fullName>
    </submittedName>
</protein>
<dbReference type="EMBL" id="CAJVPU010010761">
    <property type="protein sequence ID" value="CAG8608493.1"/>
    <property type="molecule type" value="Genomic_DNA"/>
</dbReference>